<evidence type="ECO:0000256" key="1">
    <source>
        <dbReference type="PROSITE-ProRule" id="PRU00023"/>
    </source>
</evidence>
<dbReference type="SUPFAM" id="SSF48403">
    <property type="entry name" value="Ankyrin repeat"/>
    <property type="match status" value="1"/>
</dbReference>
<dbReference type="Gene3D" id="3.40.50.300">
    <property type="entry name" value="P-loop containing nucleotide triphosphate hydrolases"/>
    <property type="match status" value="1"/>
</dbReference>
<dbReference type="GO" id="GO:0009116">
    <property type="term" value="P:nucleoside metabolic process"/>
    <property type="evidence" value="ECO:0007669"/>
    <property type="project" value="InterPro"/>
</dbReference>
<dbReference type="PANTHER" id="PTHR46082">
    <property type="entry name" value="ATP/GTP-BINDING PROTEIN-RELATED"/>
    <property type="match status" value="1"/>
</dbReference>
<dbReference type="RefSeq" id="XP_041545427.1">
    <property type="nucleotide sequence ID" value="XM_041691998.1"/>
</dbReference>
<sequence>MCKIAQNSPTTTSPIIERKGNGNTTMRERQPRREDYTVGWVCALPIELAAAQAMLDTEHSSIRLQINDPSIFILGSIAGHNVVITCLPDGQIGTSSAATVAIQMRSAFPSIRFGLMVGIGGGVPSPEHDIRLGDVVVGRPDNQTGGVVQYDFGKSTSNGFVRTGFLNAPPVILLNAVALLRARHFLGRGTMTEYMEGLKDMPAFTHDRDKNRDVLFEAGYNHAGGMTCEACDKEQSIQRDKREGHDIKVHYGTIASGNQVLKDAHERDRLAAELGGVLCFEMEAAGLVNNFPCLVIRGICDYADSHKNKKWQPYAAGVAAAYAKELLSVIPPGHVERTRPMRRNAPGKLFLVPFQRDGNFTGRDSIMSELGRRYDAAAFERFLSIALVGDKDTGKSQIALEYAYRSPQHVPWLSVFWVNASSISRYRRSYQDIANSLDLPGKDEPAVDIVELVLEWLADEENGPWLVILDNVINVGVSQETGLPVLLEDDVTETIPIFPSFREAKHGSLLVTSRNLEAAISIVGSAENIVHVQPIDEGPRSAIGIGQDMLANLALDSPKDGRTPLSWAAEAGFVPVVKLLLATGKVDVDARDSNYGRTPLSWAAGAGHAEIVQLLLATNQVDINSVDYQNRPPLTWALFNSLERMKPVVKLFLATGQADLNIRDETSDRTALSWVCGMGHLEIVKSLLETGKADVNTIEKYHGRTPLSWAAFDKHQEIMKVLIATGHADLEARDNEEGRTVLSLAAGNGLEAGVRALLETGKVDVNSKDRNRRTPLFWALKNGHQNTALLLEEALSG</sequence>
<dbReference type="InterPro" id="IPR036770">
    <property type="entry name" value="Ankyrin_rpt-contain_sf"/>
</dbReference>
<dbReference type="SUPFAM" id="SSF53167">
    <property type="entry name" value="Purine and uridine phosphorylases"/>
    <property type="match status" value="1"/>
</dbReference>
<reference evidence="4" key="2">
    <citation type="submission" date="2021-02" db="EMBL/GenBank/DDBJ databases">
        <title>Aspergillus luchuensis mut. kawachii IFO 4304 genome sequence.</title>
        <authorList>
            <person name="Mori K."/>
            <person name="Kadooka C."/>
            <person name="Goto M."/>
            <person name="Futagami T."/>
        </authorList>
    </citation>
    <scope>NUCLEOTIDE SEQUENCE</scope>
    <source>
        <strain evidence="4">IFO 4308</strain>
    </source>
</reference>
<evidence type="ECO:0000259" key="3">
    <source>
        <dbReference type="Pfam" id="PF01048"/>
    </source>
</evidence>
<dbReference type="InterPro" id="IPR000845">
    <property type="entry name" value="Nucleoside_phosphorylase_d"/>
</dbReference>
<organism evidence="4 5">
    <name type="scientific">Aspergillus kawachii</name>
    <name type="common">White koji mold</name>
    <name type="synonym">Aspergillus awamori var. kawachi</name>
    <dbReference type="NCBI Taxonomy" id="1069201"/>
    <lineage>
        <taxon>Eukaryota</taxon>
        <taxon>Fungi</taxon>
        <taxon>Dikarya</taxon>
        <taxon>Ascomycota</taxon>
        <taxon>Pezizomycotina</taxon>
        <taxon>Eurotiomycetes</taxon>
        <taxon>Eurotiomycetidae</taxon>
        <taxon>Eurotiales</taxon>
        <taxon>Aspergillaceae</taxon>
        <taxon>Aspergillus</taxon>
        <taxon>Aspergillus subgen. Circumdati</taxon>
    </lineage>
</organism>
<dbReference type="PANTHER" id="PTHR46082:SF11">
    <property type="entry name" value="AAA+ ATPASE DOMAIN-CONTAINING PROTEIN-RELATED"/>
    <property type="match status" value="1"/>
</dbReference>
<dbReference type="Proteomes" id="UP000661280">
    <property type="component" value="Chromosome 5"/>
</dbReference>
<gene>
    <name evidence="4" type="ORF">AKAW2_52006S</name>
</gene>
<dbReference type="Pfam" id="PF12796">
    <property type="entry name" value="Ank_2"/>
    <property type="match status" value="2"/>
</dbReference>
<dbReference type="Gene3D" id="3.40.50.1580">
    <property type="entry name" value="Nucleoside phosphorylase domain"/>
    <property type="match status" value="1"/>
</dbReference>
<dbReference type="SMART" id="SM00248">
    <property type="entry name" value="ANK"/>
    <property type="match status" value="6"/>
</dbReference>
<dbReference type="InterPro" id="IPR027417">
    <property type="entry name" value="P-loop_NTPase"/>
</dbReference>
<reference evidence="4" key="1">
    <citation type="submission" date="2021-01" db="EMBL/GenBank/DDBJ databases">
        <authorList>
            <consortium name="Aspergillus luchuensis mut. kawachii IFO 4304 genome sequencing consortium"/>
            <person name="Kazuki M."/>
            <person name="Futagami T."/>
        </authorList>
    </citation>
    <scope>NUCLEOTIDE SEQUENCE</scope>
    <source>
        <strain evidence="4">IFO 4308</strain>
    </source>
</reference>
<keyword evidence="1" id="KW-0040">ANK repeat</keyword>
<feature type="repeat" description="ANK" evidence="1">
    <location>
        <begin position="560"/>
        <end position="584"/>
    </location>
</feature>
<dbReference type="InterPro" id="IPR035994">
    <property type="entry name" value="Nucleoside_phosphorylase_sf"/>
</dbReference>
<protein>
    <recommendedName>
        <fullName evidence="3">Nucleoside phosphorylase domain-containing protein</fullName>
    </recommendedName>
</protein>
<dbReference type="SUPFAM" id="SSF52540">
    <property type="entry name" value="P-loop containing nucleoside triphosphate hydrolases"/>
    <property type="match status" value="1"/>
</dbReference>
<feature type="compositionally biased region" description="Basic and acidic residues" evidence="2">
    <location>
        <begin position="16"/>
        <end position="30"/>
    </location>
</feature>
<feature type="repeat" description="ANK" evidence="1">
    <location>
        <begin position="595"/>
        <end position="616"/>
    </location>
</feature>
<proteinExistence type="predicted"/>
<dbReference type="EMBL" id="AP024429">
    <property type="protein sequence ID" value="BCS01665.1"/>
    <property type="molecule type" value="Genomic_DNA"/>
</dbReference>
<dbReference type="OrthoDB" id="341259at2759"/>
<dbReference type="PROSITE" id="PS50088">
    <property type="entry name" value="ANK_REPEAT"/>
    <property type="match status" value="3"/>
</dbReference>
<dbReference type="InterPro" id="IPR002110">
    <property type="entry name" value="Ankyrin_rpt"/>
</dbReference>
<feature type="compositionally biased region" description="Polar residues" evidence="2">
    <location>
        <begin position="1"/>
        <end position="14"/>
    </location>
</feature>
<dbReference type="InterPro" id="IPR053137">
    <property type="entry name" value="NLR-like"/>
</dbReference>
<evidence type="ECO:0000313" key="4">
    <source>
        <dbReference type="EMBL" id="BCS01665.1"/>
    </source>
</evidence>
<dbReference type="Pfam" id="PF01048">
    <property type="entry name" value="PNP_UDP_1"/>
    <property type="match status" value="1"/>
</dbReference>
<name>A0A7R7WFD7_ASPKA</name>
<feature type="repeat" description="ANK" evidence="1">
    <location>
        <begin position="702"/>
        <end position="726"/>
    </location>
</feature>
<evidence type="ECO:0000313" key="5">
    <source>
        <dbReference type="Proteomes" id="UP000661280"/>
    </source>
</evidence>
<evidence type="ECO:0000256" key="2">
    <source>
        <dbReference type="SAM" id="MobiDB-lite"/>
    </source>
</evidence>
<dbReference type="KEGG" id="aluc:AKAW2_52006S"/>
<dbReference type="AlphaFoldDB" id="A0A7R7WFD7"/>
<dbReference type="Gene3D" id="1.25.40.20">
    <property type="entry name" value="Ankyrin repeat-containing domain"/>
    <property type="match status" value="3"/>
</dbReference>
<dbReference type="GeneID" id="64962986"/>
<keyword evidence="5" id="KW-1185">Reference proteome</keyword>
<dbReference type="GO" id="GO:0003824">
    <property type="term" value="F:catalytic activity"/>
    <property type="evidence" value="ECO:0007669"/>
    <property type="project" value="InterPro"/>
</dbReference>
<feature type="domain" description="Nucleoside phosphorylase" evidence="3">
    <location>
        <begin position="39"/>
        <end position="314"/>
    </location>
</feature>
<accession>A0A7R7WFD7</accession>
<feature type="region of interest" description="Disordered" evidence="2">
    <location>
        <begin position="1"/>
        <end position="30"/>
    </location>
</feature>
<dbReference type="PROSITE" id="PS50297">
    <property type="entry name" value="ANK_REP_REGION"/>
    <property type="match status" value="3"/>
</dbReference>